<evidence type="ECO:0000313" key="2">
    <source>
        <dbReference type="Proteomes" id="UP000191154"/>
    </source>
</evidence>
<accession>A0A1S8MZ40</accession>
<organism evidence="1 2">
    <name type="scientific">Clostridium saccharobutylicum</name>
    <dbReference type="NCBI Taxonomy" id="169679"/>
    <lineage>
        <taxon>Bacteria</taxon>
        <taxon>Bacillati</taxon>
        <taxon>Bacillota</taxon>
        <taxon>Clostridia</taxon>
        <taxon>Eubacteriales</taxon>
        <taxon>Clostridiaceae</taxon>
        <taxon>Clostridium</taxon>
    </lineage>
</organism>
<gene>
    <name evidence="1" type="ORF">CLOSAC_37310</name>
</gene>
<comment type="caution">
    <text evidence="1">The sequence shown here is derived from an EMBL/GenBank/DDBJ whole genome shotgun (WGS) entry which is preliminary data.</text>
</comment>
<evidence type="ECO:0008006" key="3">
    <source>
        <dbReference type="Google" id="ProtNLM"/>
    </source>
</evidence>
<evidence type="ECO:0000313" key="1">
    <source>
        <dbReference type="EMBL" id="OOM09450.1"/>
    </source>
</evidence>
<protein>
    <recommendedName>
        <fullName evidence="3">Four helix bundle protein</fullName>
    </recommendedName>
</protein>
<name>A0A1S8MZ40_CLOSA</name>
<dbReference type="RefSeq" id="WP_077866756.1">
    <property type="nucleotide sequence ID" value="NZ_LZYZ01000007.1"/>
</dbReference>
<dbReference type="SUPFAM" id="SSF158446">
    <property type="entry name" value="IVS-encoded protein-like"/>
    <property type="match status" value="1"/>
</dbReference>
<proteinExistence type="predicted"/>
<dbReference type="Proteomes" id="UP000191154">
    <property type="component" value="Unassembled WGS sequence"/>
</dbReference>
<dbReference type="AlphaFoldDB" id="A0A1S8MZ40"/>
<dbReference type="EMBL" id="LZYZ01000007">
    <property type="protein sequence ID" value="OOM09450.1"/>
    <property type="molecule type" value="Genomic_DNA"/>
</dbReference>
<reference evidence="1 2" key="1">
    <citation type="submission" date="2016-05" db="EMBL/GenBank/DDBJ databases">
        <title>Microbial solvent formation.</title>
        <authorList>
            <person name="Poehlein A."/>
            <person name="Montoya Solano J.D."/>
            <person name="Flitsch S."/>
            <person name="Krabben P."/>
            <person name="Duerre P."/>
            <person name="Daniel R."/>
        </authorList>
    </citation>
    <scope>NUCLEOTIDE SEQUENCE [LARGE SCALE GENOMIC DNA]</scope>
    <source>
        <strain evidence="1 2">L1-8</strain>
    </source>
</reference>
<dbReference type="InterPro" id="IPR036583">
    <property type="entry name" value="23S_rRNA_IVS_sf"/>
</dbReference>
<sequence length="120" mass="14047">MKGVNKNYYIYGFKELVAYKKAIALYSDLQADIQELNLKDNCSIRKKMGKVASSIARAKGSQYYVEQQIYHYKQVLKYTYQVQSELDRCNVKNADGYIETLIEIRKLINTYINKINRGEI</sequence>